<accession>A0A1B8B6I3</accession>
<evidence type="ECO:0000259" key="2">
    <source>
        <dbReference type="Pfam" id="PF24864"/>
    </source>
</evidence>
<feature type="domain" description="DUF7730" evidence="2">
    <location>
        <begin position="177"/>
        <end position="299"/>
    </location>
</feature>
<dbReference type="EMBL" id="LYXU01000001">
    <property type="protein sequence ID" value="OBS28334.1"/>
    <property type="molecule type" value="Genomic_DNA"/>
</dbReference>
<sequence length="432" mass="49809">MVSSPGSPCDSDTRERRWNDYWTTQLKELPVLPSPRPRALTPDLSSDSGVNSAPTPRYQESSFWFKVPPNIRRDILRLAFGDTRLHLFIDCDHPDVPHEPSQNLHCDIARGPLDDNNKSKRRIKRLVDETQPQKWQWWGSRCHRVHPSDTGNLGPMTRGGSQGPWNDYCRNGGSSEVCEAWKRQDGPSACQIGVMGWLLSCRQNYMETIDILYSTNTLILEDTCALKHLPKLLLPQRLKLVTSLEITWPIRSCRTPDSGDFWADVDVYSFDQLLNFLSLSQFPSLRRLYVYLPLEDDHGLFYGDHFDHMDIILNRLDPFVRQMTHLIECSFALPKELFKRAFYDAKVVHNEGVETRIGWGSYRQIWRDVNGNMTTVKLPYQDNYPGRPYGVLQDHETTTGYWILEGSEETAYFRHTDELLARGGVFGSRVGV</sequence>
<feature type="region of interest" description="Disordered" evidence="1">
    <location>
        <begin position="30"/>
        <end position="56"/>
    </location>
</feature>
<evidence type="ECO:0000313" key="3">
    <source>
        <dbReference type="EMBL" id="OBS28334.1"/>
    </source>
</evidence>
<evidence type="ECO:0000256" key="1">
    <source>
        <dbReference type="SAM" id="MobiDB-lite"/>
    </source>
</evidence>
<gene>
    <name evidence="3" type="ORF">FPOA_02275</name>
</gene>
<comment type="caution">
    <text evidence="3">The sequence shown here is derived from an EMBL/GenBank/DDBJ whole genome shotgun (WGS) entry which is preliminary data.</text>
</comment>
<evidence type="ECO:0000313" key="4">
    <source>
        <dbReference type="Proteomes" id="UP000091967"/>
    </source>
</evidence>
<dbReference type="Pfam" id="PF24864">
    <property type="entry name" value="DUF7730"/>
    <property type="match status" value="1"/>
</dbReference>
<dbReference type="Proteomes" id="UP000091967">
    <property type="component" value="Unassembled WGS sequence"/>
</dbReference>
<organism evidence="3 4">
    <name type="scientific">Fusarium poae</name>
    <dbReference type="NCBI Taxonomy" id="36050"/>
    <lineage>
        <taxon>Eukaryota</taxon>
        <taxon>Fungi</taxon>
        <taxon>Dikarya</taxon>
        <taxon>Ascomycota</taxon>
        <taxon>Pezizomycotina</taxon>
        <taxon>Sordariomycetes</taxon>
        <taxon>Hypocreomycetidae</taxon>
        <taxon>Hypocreales</taxon>
        <taxon>Nectriaceae</taxon>
        <taxon>Fusarium</taxon>
    </lineage>
</organism>
<proteinExistence type="predicted"/>
<name>A0A1B8B6I3_FUSPO</name>
<keyword evidence="4" id="KW-1185">Reference proteome</keyword>
<dbReference type="STRING" id="36050.A0A1B8B6I3"/>
<reference evidence="3 4" key="1">
    <citation type="submission" date="2016-06" db="EMBL/GenBank/DDBJ databases">
        <title>Living apart together: crosstalk between the core and supernumerary genomes in a fungal plant pathogen.</title>
        <authorList>
            <person name="Vanheule A."/>
            <person name="Audenaert K."/>
            <person name="Warris S."/>
            <person name="Van De Geest H."/>
            <person name="Schijlen E."/>
            <person name="Hofte M."/>
            <person name="De Saeger S."/>
            <person name="Haesaert G."/>
            <person name="Waalwijk C."/>
            <person name="Van Der Lee T."/>
        </authorList>
    </citation>
    <scope>NUCLEOTIDE SEQUENCE [LARGE SCALE GENOMIC DNA]</scope>
    <source>
        <strain evidence="3 4">2516</strain>
    </source>
</reference>
<dbReference type="InterPro" id="IPR056632">
    <property type="entry name" value="DUF7730"/>
</dbReference>
<feature type="compositionally biased region" description="Polar residues" evidence="1">
    <location>
        <begin position="43"/>
        <end position="56"/>
    </location>
</feature>
<dbReference type="AlphaFoldDB" id="A0A1B8B6I3"/>
<protein>
    <recommendedName>
        <fullName evidence="2">DUF7730 domain-containing protein</fullName>
    </recommendedName>
</protein>
<dbReference type="PANTHER" id="PTHR38790">
    <property type="entry name" value="2EXR DOMAIN-CONTAINING PROTEIN-RELATED"/>
    <property type="match status" value="1"/>
</dbReference>
<dbReference type="OMA" id="WGSRCHR"/>